<comment type="caution">
    <text evidence="3">The sequence shown here is derived from an EMBL/GenBank/DDBJ whole genome shotgun (WGS) entry which is preliminary data.</text>
</comment>
<evidence type="ECO:0000259" key="2">
    <source>
        <dbReference type="Pfam" id="PF20408"/>
    </source>
</evidence>
<dbReference type="AlphaFoldDB" id="A0A8J2N816"/>
<dbReference type="PANTHER" id="PTHR13136:SF11">
    <property type="entry name" value="TESTIS-EXPRESSED PROTEIN 30"/>
    <property type="match status" value="1"/>
</dbReference>
<dbReference type="Proteomes" id="UP000676310">
    <property type="component" value="Unassembled WGS sequence"/>
</dbReference>
<organism evidence="3 4">
    <name type="scientific">Alternaria atra</name>
    <dbReference type="NCBI Taxonomy" id="119953"/>
    <lineage>
        <taxon>Eukaryota</taxon>
        <taxon>Fungi</taxon>
        <taxon>Dikarya</taxon>
        <taxon>Ascomycota</taxon>
        <taxon>Pezizomycotina</taxon>
        <taxon>Dothideomycetes</taxon>
        <taxon>Pleosporomycetidae</taxon>
        <taxon>Pleosporales</taxon>
        <taxon>Pleosporineae</taxon>
        <taxon>Pleosporaceae</taxon>
        <taxon>Alternaria</taxon>
        <taxon>Alternaria sect. Ulocladioides</taxon>
    </lineage>
</organism>
<feature type="region of interest" description="Disordered" evidence="1">
    <location>
        <begin position="1"/>
        <end position="83"/>
    </location>
</feature>
<dbReference type="Gene3D" id="3.40.50.1820">
    <property type="entry name" value="alpha/beta hydrolase"/>
    <property type="match status" value="1"/>
</dbReference>
<evidence type="ECO:0000313" key="4">
    <source>
        <dbReference type="Proteomes" id="UP000676310"/>
    </source>
</evidence>
<dbReference type="PANTHER" id="PTHR13136">
    <property type="entry name" value="TESTIS DEVELOPMENT PROTEIN PRTD"/>
    <property type="match status" value="1"/>
</dbReference>
<evidence type="ECO:0000256" key="1">
    <source>
        <dbReference type="SAM" id="MobiDB-lite"/>
    </source>
</evidence>
<evidence type="ECO:0000313" key="3">
    <source>
        <dbReference type="EMBL" id="CAG5188532.1"/>
    </source>
</evidence>
<dbReference type="Pfam" id="PF20408">
    <property type="entry name" value="Abhydrolase_11"/>
    <property type="match status" value="1"/>
</dbReference>
<feature type="domain" description="KANL3/Tex30 alpha/beta hydrolase-like" evidence="2">
    <location>
        <begin position="116"/>
        <end position="300"/>
    </location>
</feature>
<dbReference type="RefSeq" id="XP_043175556.1">
    <property type="nucleotide sequence ID" value="XM_043319621.1"/>
</dbReference>
<dbReference type="InterPro" id="IPR029058">
    <property type="entry name" value="AB_hydrolase_fold"/>
</dbReference>
<dbReference type="OrthoDB" id="6415022at2759"/>
<dbReference type="InterPro" id="IPR026555">
    <property type="entry name" value="NSL3/Tex30"/>
</dbReference>
<feature type="compositionally biased region" description="Basic and acidic residues" evidence="1">
    <location>
        <begin position="1"/>
        <end position="19"/>
    </location>
</feature>
<name>A0A8J2N816_9PLEO</name>
<dbReference type="GeneID" id="67012308"/>
<dbReference type="EMBL" id="CAJRGZ010000032">
    <property type="protein sequence ID" value="CAG5188532.1"/>
    <property type="molecule type" value="Genomic_DNA"/>
</dbReference>
<dbReference type="InterPro" id="IPR046879">
    <property type="entry name" value="KANL3/Tex30_Abhydrolase"/>
</dbReference>
<gene>
    <name evidence="3" type="ORF">ALTATR162_LOCUS11977</name>
</gene>
<sequence>MPPKRRETIPPDSVPEPKRRVTRSSTKAKATNSQSQINHVAELDTEASASELTSHAKGATKRAPSSKTAKFDENDIANESSTPSNVTTLTITHVLVKKPIQCHQYTPTSFFSTPSPALIFTHGAGGTLSADAVVNFCTGFSSSLPVLAFQGSMNLKARTKGFDACINELYSSQETGYKGKAKEEGIEKRLLLGGRSMGARAAVIAASDWLAERNDDVGDECSVQLVLISYPLQGPKDDLRDQILLDLPETVNILFIIGDRDAMCSLDLLNETKSKMSAKSQLVVVRGADHGMQVKPASMTKELGEETGRVAARWVEEGLEEDVIYIGEEEE</sequence>
<accession>A0A8J2N816</accession>
<proteinExistence type="predicted"/>
<keyword evidence="4" id="KW-1185">Reference proteome</keyword>
<reference evidence="3" key="1">
    <citation type="submission" date="2021-05" db="EMBL/GenBank/DDBJ databases">
        <authorList>
            <person name="Stam R."/>
        </authorList>
    </citation>
    <scope>NUCLEOTIDE SEQUENCE</scope>
    <source>
        <strain evidence="3">CS162</strain>
    </source>
</reference>
<protein>
    <recommendedName>
        <fullName evidence="2">KANL3/Tex30 alpha/beta hydrolase-like domain-containing protein</fullName>
    </recommendedName>
</protein>
<feature type="compositionally biased region" description="Polar residues" evidence="1">
    <location>
        <begin position="23"/>
        <end position="38"/>
    </location>
</feature>
<dbReference type="SUPFAM" id="SSF53474">
    <property type="entry name" value="alpha/beta-Hydrolases"/>
    <property type="match status" value="1"/>
</dbReference>